<dbReference type="Proteomes" id="UP000011592">
    <property type="component" value="Unassembled WGS sequence"/>
</dbReference>
<reference evidence="1 2" key="1">
    <citation type="journal article" date="2014" name="PLoS Genet.">
        <title>Phylogenetically driven sequencing of extremely halophilic archaea reveals strategies for static and dynamic osmo-response.</title>
        <authorList>
            <person name="Becker E.A."/>
            <person name="Seitzer P.M."/>
            <person name="Tritt A."/>
            <person name="Larsen D."/>
            <person name="Krusor M."/>
            <person name="Yao A.I."/>
            <person name="Wu D."/>
            <person name="Madern D."/>
            <person name="Eisen J.A."/>
            <person name="Darling A.E."/>
            <person name="Facciotti M.T."/>
        </authorList>
    </citation>
    <scope>NUCLEOTIDE SEQUENCE [LARGE SCALE GENOMIC DNA]</scope>
    <source>
        <strain evidence="1 2">JCM 14663</strain>
    </source>
</reference>
<proteinExistence type="predicted"/>
<name>L9YTC7_9EURY</name>
<protein>
    <recommendedName>
        <fullName evidence="3">Transposase</fullName>
    </recommendedName>
</protein>
<gene>
    <name evidence="1" type="ORF">C486_15139</name>
</gene>
<dbReference type="EMBL" id="AOIJ01000061">
    <property type="protein sequence ID" value="ELY77450.1"/>
    <property type="molecule type" value="Genomic_DNA"/>
</dbReference>
<evidence type="ECO:0000313" key="1">
    <source>
        <dbReference type="EMBL" id="ELY77450.1"/>
    </source>
</evidence>
<dbReference type="PANTHER" id="PTHR39967">
    <property type="match status" value="1"/>
</dbReference>
<dbReference type="AlphaFoldDB" id="L9YTC7"/>
<dbReference type="PANTHER" id="PTHR39967:SF1">
    <property type="entry name" value="ISH14-TYPE TRANSPOSASE HSIRS44"/>
    <property type="match status" value="1"/>
</dbReference>
<accession>L9YTC7</accession>
<comment type="caution">
    <text evidence="1">The sequence shown here is derived from an EMBL/GenBank/DDBJ whole genome shotgun (WGS) entry which is preliminary data.</text>
</comment>
<evidence type="ECO:0008006" key="3">
    <source>
        <dbReference type="Google" id="ProtNLM"/>
    </source>
</evidence>
<organism evidence="1 2">
    <name type="scientific">Natrinema gari JCM 14663</name>
    <dbReference type="NCBI Taxonomy" id="1230459"/>
    <lineage>
        <taxon>Archaea</taxon>
        <taxon>Methanobacteriati</taxon>
        <taxon>Methanobacteriota</taxon>
        <taxon>Stenosarchaea group</taxon>
        <taxon>Halobacteria</taxon>
        <taxon>Halobacteriales</taxon>
        <taxon>Natrialbaceae</taxon>
        <taxon>Natrinema</taxon>
    </lineage>
</organism>
<keyword evidence="2" id="KW-1185">Reference proteome</keyword>
<evidence type="ECO:0000313" key="2">
    <source>
        <dbReference type="Proteomes" id="UP000011592"/>
    </source>
</evidence>
<sequence>MWSGGNTAAVDELSTQLHLAKLSPSNTVGNLDIFGVERAQSTVHHWVHKADLQPTSCRSPDHVAVDETVIRLGDEQYWLYAAVDTVSNELPHTKLEPTRNKAIASGSPRNYARNTTAMMRCFSSMETSH</sequence>